<dbReference type="SUPFAM" id="SSF89796">
    <property type="entry name" value="CoA-transferase family III (CaiB/BaiF)"/>
    <property type="match status" value="1"/>
</dbReference>
<dbReference type="InterPro" id="IPR044855">
    <property type="entry name" value="CoA-Trfase_III_dom3_sf"/>
</dbReference>
<evidence type="ECO:0000313" key="2">
    <source>
        <dbReference type="EMBL" id="WCO65459.1"/>
    </source>
</evidence>
<dbReference type="GO" id="GO:0003824">
    <property type="term" value="F:catalytic activity"/>
    <property type="evidence" value="ECO:0007669"/>
    <property type="project" value="InterPro"/>
</dbReference>
<dbReference type="PANTHER" id="PTHR48228:SF5">
    <property type="entry name" value="ALPHA-METHYLACYL-COA RACEMASE"/>
    <property type="match status" value="1"/>
</dbReference>
<dbReference type="AlphaFoldDB" id="A0AAE9Y709"/>
<dbReference type="Gene3D" id="3.30.1540.10">
    <property type="entry name" value="formyl-coa transferase, domain 3"/>
    <property type="match status" value="1"/>
</dbReference>
<dbReference type="InterPro" id="IPR003673">
    <property type="entry name" value="CoA-Trfase_fam_III"/>
</dbReference>
<sequence length="380" mass="40568">MGPLTGTRVVEVAGIGPGPFCAMALADLGADVIRVDRPSRHGPGNPDTPPADLLNRGRRSVAVDLKDPAGVEVVLELVASADALIEGFRPGVMERLGLGPDVCLERNPRLVFGRMTGWGQDGPYASMAGHDINYIALSGVLAHLGRAGEAPTPPINLVGDFGGGGMLLALGICAALVEAGRSGEGQVVDAAMTDGSALLMTMMHSFRAMGIWDDERGTNMLDTGAHFYDTYECADGRYVSIGSIEPQFYAELLRLTGLEGEDLPWQQDRTHWPELKARLAEVFRGRTRDEWCEVMEGTDVCFAPVLTMEEAAQHPHNVARGTFTEVAGITQPAPAPRFSRTPGEILRPPPHAGQHSDEVLAEIGCDEARRAALREAGTIS</sequence>
<keyword evidence="3" id="KW-1185">Reference proteome</keyword>
<gene>
    <name evidence="2" type="ORF">PO878_13230</name>
</gene>
<feature type="region of interest" description="Disordered" evidence="1">
    <location>
        <begin position="36"/>
        <end position="55"/>
    </location>
</feature>
<protein>
    <submittedName>
        <fullName evidence="2">CaiB/BaiF CoA-transferase family protein</fullName>
    </submittedName>
</protein>
<name>A0AAE9Y709_9ACTN</name>
<dbReference type="PANTHER" id="PTHR48228">
    <property type="entry name" value="SUCCINYL-COA--D-CITRAMALATE COA-TRANSFERASE"/>
    <property type="match status" value="1"/>
</dbReference>
<dbReference type="KEGG" id="ima:PO878_13230"/>
<organism evidence="2 3">
    <name type="scientific">Iamia majanohamensis</name>
    <dbReference type="NCBI Taxonomy" id="467976"/>
    <lineage>
        <taxon>Bacteria</taxon>
        <taxon>Bacillati</taxon>
        <taxon>Actinomycetota</taxon>
        <taxon>Acidimicrobiia</taxon>
        <taxon>Acidimicrobiales</taxon>
        <taxon>Iamiaceae</taxon>
        <taxon>Iamia</taxon>
    </lineage>
</organism>
<proteinExistence type="predicted"/>
<reference evidence="2" key="1">
    <citation type="submission" date="2023-01" db="EMBL/GenBank/DDBJ databases">
        <title>The diversity of Class Acidimicrobiia in South China Sea sediment environments and the proposal of Iamia marina sp. nov., a novel species of the genus Iamia.</title>
        <authorList>
            <person name="He Y."/>
            <person name="Tian X."/>
        </authorList>
    </citation>
    <scope>NUCLEOTIDE SEQUENCE</scope>
    <source>
        <strain evidence="2">DSM 19957</strain>
    </source>
</reference>
<dbReference type="InterPro" id="IPR050509">
    <property type="entry name" value="CoA-transferase_III"/>
</dbReference>
<dbReference type="Pfam" id="PF02515">
    <property type="entry name" value="CoA_transf_3"/>
    <property type="match status" value="1"/>
</dbReference>
<dbReference type="EMBL" id="CP116942">
    <property type="protein sequence ID" value="WCO65459.1"/>
    <property type="molecule type" value="Genomic_DNA"/>
</dbReference>
<dbReference type="RefSeq" id="WP_272734984.1">
    <property type="nucleotide sequence ID" value="NZ_CP116942.1"/>
</dbReference>
<dbReference type="Gene3D" id="3.40.50.10540">
    <property type="entry name" value="Crotonobetainyl-coa:carnitine coa-transferase, domain 1"/>
    <property type="match status" value="1"/>
</dbReference>
<dbReference type="FunFam" id="3.40.50.10540:FF:000004">
    <property type="entry name" value="Probable alpha-methylacyl-CoA racemase mcr"/>
    <property type="match status" value="1"/>
</dbReference>
<evidence type="ECO:0000256" key="1">
    <source>
        <dbReference type="SAM" id="MobiDB-lite"/>
    </source>
</evidence>
<dbReference type="InterPro" id="IPR023606">
    <property type="entry name" value="CoA-Trfase_III_dom_1_sf"/>
</dbReference>
<evidence type="ECO:0000313" key="3">
    <source>
        <dbReference type="Proteomes" id="UP001216390"/>
    </source>
</evidence>
<dbReference type="Proteomes" id="UP001216390">
    <property type="component" value="Chromosome"/>
</dbReference>
<accession>A0AAE9Y709</accession>